<name>A0A6C0KJY8_9ZZZZ</name>
<dbReference type="EMBL" id="MN740926">
    <property type="protein sequence ID" value="QHU18265.1"/>
    <property type="molecule type" value="Genomic_DNA"/>
</dbReference>
<evidence type="ECO:0008006" key="2">
    <source>
        <dbReference type="Google" id="ProtNLM"/>
    </source>
</evidence>
<protein>
    <recommendedName>
        <fullName evidence="2">Thioredoxin-like fold domain-containing protein</fullName>
    </recommendedName>
</protein>
<proteinExistence type="predicted"/>
<reference evidence="1" key="1">
    <citation type="journal article" date="2020" name="Nature">
        <title>Giant virus diversity and host interactions through global metagenomics.</title>
        <authorList>
            <person name="Schulz F."/>
            <person name="Roux S."/>
            <person name="Paez-Espino D."/>
            <person name="Jungbluth S."/>
            <person name="Walsh D.A."/>
            <person name="Denef V.J."/>
            <person name="McMahon K.D."/>
            <person name="Konstantinidis K.T."/>
            <person name="Eloe-Fadrosh E.A."/>
            <person name="Kyrpides N.C."/>
            <person name="Woyke T."/>
        </authorList>
    </citation>
    <scope>NUCLEOTIDE SEQUENCE</scope>
    <source>
        <strain evidence="1">GVMAG-S-3300013006-138</strain>
    </source>
</reference>
<sequence length="196" mass="21537">MSQGKKNICFYSNQDKWSKVFIEELAKTSWVKEFQFICVDPAPNRPSLPKWLKQVPTLVIDGEKEPVKTDTEVMNWLYERKMREAPKKPAQASSSAAVISGEPSSYIDGEMGGFGNAGYSFLDSDTSTGGNGGETIPGTFGFLNGGASPGDRTGQNLGQALQTQAGRTKKELMFDQHLDMYKQQRDMGIAKGPARQ</sequence>
<organism evidence="1">
    <name type="scientific">viral metagenome</name>
    <dbReference type="NCBI Taxonomy" id="1070528"/>
    <lineage>
        <taxon>unclassified sequences</taxon>
        <taxon>metagenomes</taxon>
        <taxon>organismal metagenomes</taxon>
    </lineage>
</organism>
<accession>A0A6C0KJY8</accession>
<dbReference type="AlphaFoldDB" id="A0A6C0KJY8"/>
<evidence type="ECO:0000313" key="1">
    <source>
        <dbReference type="EMBL" id="QHU18265.1"/>
    </source>
</evidence>